<accession>A0A5J5EPG8</accession>
<evidence type="ECO:0000313" key="2">
    <source>
        <dbReference type="EMBL" id="KAA8898449.1"/>
    </source>
</evidence>
<dbReference type="Proteomes" id="UP000326924">
    <property type="component" value="Unassembled WGS sequence"/>
</dbReference>
<evidence type="ECO:0000256" key="1">
    <source>
        <dbReference type="SAM" id="MobiDB-lite"/>
    </source>
</evidence>
<feature type="region of interest" description="Disordered" evidence="1">
    <location>
        <begin position="1"/>
        <end position="47"/>
    </location>
</feature>
<name>A0A5J5EPG8_9PEZI</name>
<dbReference type="AlphaFoldDB" id="A0A5J5EPG8"/>
<organism evidence="2 3">
    <name type="scientific">Sphaerosporella brunnea</name>
    <dbReference type="NCBI Taxonomy" id="1250544"/>
    <lineage>
        <taxon>Eukaryota</taxon>
        <taxon>Fungi</taxon>
        <taxon>Dikarya</taxon>
        <taxon>Ascomycota</taxon>
        <taxon>Pezizomycotina</taxon>
        <taxon>Pezizomycetes</taxon>
        <taxon>Pezizales</taxon>
        <taxon>Pyronemataceae</taxon>
        <taxon>Sphaerosporella</taxon>
    </lineage>
</organism>
<feature type="compositionally biased region" description="Basic and acidic residues" evidence="1">
    <location>
        <begin position="144"/>
        <end position="157"/>
    </location>
</feature>
<sequence length="229" mass="25241">MHAFEGESNRDPSQPPGLQRLPRNKTPHENAERTKQNPRRTSLPGIPTVFVPALARVRTERSQANSSAARCTRSRVLLRFIGKKKKKRTGAAYPSSDGGETKLSHGSAAKRSGWWWLPVSTRGGEHAGIHFEIRIQTQPTRTRQNRDRAAEKKDHDSQGGLPTIALNLSSIALHLSSIALYLSSLVPPKKPSICRSAGRPALVLRITNIKGQAQTLARRTRREFASAPA</sequence>
<protein>
    <submittedName>
        <fullName evidence="2">Uncharacterized protein</fullName>
    </submittedName>
</protein>
<gene>
    <name evidence="2" type="ORF">FN846DRAFT_209838</name>
</gene>
<dbReference type="InParanoid" id="A0A5J5EPG8"/>
<evidence type="ECO:0000313" key="3">
    <source>
        <dbReference type="Proteomes" id="UP000326924"/>
    </source>
</evidence>
<comment type="caution">
    <text evidence="2">The sequence shown here is derived from an EMBL/GenBank/DDBJ whole genome shotgun (WGS) entry which is preliminary data.</text>
</comment>
<feature type="region of interest" description="Disordered" evidence="1">
    <location>
        <begin position="137"/>
        <end position="159"/>
    </location>
</feature>
<dbReference type="EMBL" id="VXIS01000185">
    <property type="protein sequence ID" value="KAA8898449.1"/>
    <property type="molecule type" value="Genomic_DNA"/>
</dbReference>
<reference evidence="2 3" key="1">
    <citation type="submission" date="2019-09" db="EMBL/GenBank/DDBJ databases">
        <title>Draft genome of the ectomycorrhizal ascomycete Sphaerosporella brunnea.</title>
        <authorList>
            <consortium name="DOE Joint Genome Institute"/>
            <person name="Benucci G.M."/>
            <person name="Marozzi G."/>
            <person name="Antonielli L."/>
            <person name="Sanchez S."/>
            <person name="Marco P."/>
            <person name="Wang X."/>
            <person name="Falini L.B."/>
            <person name="Barry K."/>
            <person name="Haridas S."/>
            <person name="Lipzen A."/>
            <person name="Labutti K."/>
            <person name="Grigoriev I.V."/>
            <person name="Murat C."/>
            <person name="Martin F."/>
            <person name="Albertini E."/>
            <person name="Donnini D."/>
            <person name="Bonito G."/>
        </authorList>
    </citation>
    <scope>NUCLEOTIDE SEQUENCE [LARGE SCALE GENOMIC DNA]</scope>
    <source>
        <strain evidence="2 3">Sb_GMNB300</strain>
    </source>
</reference>
<feature type="compositionally biased region" description="Basic and acidic residues" evidence="1">
    <location>
        <begin position="26"/>
        <end position="35"/>
    </location>
</feature>
<feature type="compositionally biased region" description="Basic and acidic residues" evidence="1">
    <location>
        <begin position="1"/>
        <end position="10"/>
    </location>
</feature>
<proteinExistence type="predicted"/>
<keyword evidence="3" id="KW-1185">Reference proteome</keyword>